<dbReference type="EMBL" id="JADPRT010000006">
    <property type="protein sequence ID" value="MBF9069674.1"/>
    <property type="molecule type" value="Genomic_DNA"/>
</dbReference>
<proteinExistence type="predicted"/>
<dbReference type="GO" id="GO:0016620">
    <property type="term" value="F:oxidoreductase activity, acting on the aldehyde or oxo group of donors, NAD or NADP as acceptor"/>
    <property type="evidence" value="ECO:0007669"/>
    <property type="project" value="InterPro"/>
</dbReference>
<dbReference type="InterPro" id="IPR016162">
    <property type="entry name" value="Ald_DH_N"/>
</dbReference>
<evidence type="ECO:0000313" key="5">
    <source>
        <dbReference type="Proteomes" id="UP000657385"/>
    </source>
</evidence>
<reference evidence="4" key="1">
    <citation type="submission" date="2020-11" db="EMBL/GenBank/DDBJ databases">
        <title>Isolation and identification of active actinomycetes.</title>
        <authorList>
            <person name="Yu B."/>
        </authorList>
    </citation>
    <scope>NUCLEOTIDE SEQUENCE</scope>
    <source>
        <strain evidence="4">NEAU-YB345</strain>
    </source>
</reference>
<dbReference type="InterPro" id="IPR015590">
    <property type="entry name" value="Aldehyde_DH_dom"/>
</dbReference>
<keyword evidence="1" id="KW-0560">Oxidoreductase</keyword>
<dbReference type="PANTHER" id="PTHR43353:SF3">
    <property type="entry name" value="ALDEHYDE DEHYDROGENASE-RELATED"/>
    <property type="match status" value="1"/>
</dbReference>
<feature type="domain" description="Aldehyde dehydrogenase" evidence="3">
    <location>
        <begin position="14"/>
        <end position="409"/>
    </location>
</feature>
<evidence type="ECO:0000256" key="2">
    <source>
        <dbReference type="SAM" id="MobiDB-lite"/>
    </source>
</evidence>
<name>A0A931B232_9ACTN</name>
<organism evidence="4 5">
    <name type="scientific">Streptacidiphilus fuscans</name>
    <dbReference type="NCBI Taxonomy" id="2789292"/>
    <lineage>
        <taxon>Bacteria</taxon>
        <taxon>Bacillati</taxon>
        <taxon>Actinomycetota</taxon>
        <taxon>Actinomycetes</taxon>
        <taxon>Kitasatosporales</taxon>
        <taxon>Streptomycetaceae</taxon>
        <taxon>Streptacidiphilus</taxon>
    </lineage>
</organism>
<comment type="caution">
    <text evidence="4">The sequence shown here is derived from an EMBL/GenBank/DDBJ whole genome shotgun (WGS) entry which is preliminary data.</text>
</comment>
<dbReference type="InterPro" id="IPR016161">
    <property type="entry name" value="Ald_DH/histidinol_DH"/>
</dbReference>
<accession>A0A931B232</accession>
<dbReference type="Pfam" id="PF00171">
    <property type="entry name" value="Aldedh"/>
    <property type="match status" value="1"/>
</dbReference>
<dbReference type="RefSeq" id="WP_196194845.1">
    <property type="nucleotide sequence ID" value="NZ_JADPRT010000006.1"/>
</dbReference>
<dbReference type="SUPFAM" id="SSF53720">
    <property type="entry name" value="ALDH-like"/>
    <property type="match status" value="1"/>
</dbReference>
<dbReference type="InterPro" id="IPR050740">
    <property type="entry name" value="Aldehyde_DH_Superfamily"/>
</dbReference>
<dbReference type="CDD" id="cd07129">
    <property type="entry name" value="ALDH_KGSADH"/>
    <property type="match status" value="1"/>
</dbReference>
<evidence type="ECO:0000259" key="3">
    <source>
        <dbReference type="Pfam" id="PF00171"/>
    </source>
</evidence>
<sequence>MTNSTSRTDEEPPVQGYDPRTGEPVGAPVPATSAAEVDRICAALDATASAWAGASREDRARALEAVAAALDAHSEELAALADAETALGLPRLTGEVARTTGQLRLFAEVVREGAYLGRVVEPAAEGRPDLRRVKQPTGLVAVFAASNFPFAFSVAGGDTASALAAGCPVVVKAHEAHPGTSRRTAELVKAALADAGAPPVFDVVYGFAAGAAVIAHPAVTAVGFTGSTRGGLALAKLCAERPVPIPFHGELGSVNPVVVLPGAARGEAAKVASGYATSLTQGVGQFCTNPGLMFVPDDPSLLGALADSVAGTDGGPMLSARIHDAWSDAVAELRGRDDVRVLAEGRPGKGPWAATPTVFAIDGETYDRAPEVFGQERFGPVGVVVVDGDPERTRARLAEVEGSLTVSVQLDRETPEDLDEARALLPVAARRAGRLVVNGWPTGVAVSHAQHHGGPFPASTSPAHTSVGAAAIDRWLVPVAYQDVPAELLPSELR</sequence>
<dbReference type="InterPro" id="IPR044151">
    <property type="entry name" value="ALDH_KGSADH"/>
</dbReference>
<dbReference type="Proteomes" id="UP000657385">
    <property type="component" value="Unassembled WGS sequence"/>
</dbReference>
<dbReference type="InterPro" id="IPR016163">
    <property type="entry name" value="Ald_DH_C"/>
</dbReference>
<protein>
    <submittedName>
        <fullName evidence="4">Aldehyde dehydrogenase (NADP(+))</fullName>
    </submittedName>
</protein>
<feature type="region of interest" description="Disordered" evidence="2">
    <location>
        <begin position="1"/>
        <end position="31"/>
    </location>
</feature>
<dbReference type="PANTHER" id="PTHR43353">
    <property type="entry name" value="SUCCINATE-SEMIALDEHYDE DEHYDROGENASE, MITOCHONDRIAL"/>
    <property type="match status" value="1"/>
</dbReference>
<gene>
    <name evidence="4" type="ORF">I2501_16740</name>
</gene>
<dbReference type="AlphaFoldDB" id="A0A931B232"/>
<evidence type="ECO:0000256" key="1">
    <source>
        <dbReference type="ARBA" id="ARBA00023002"/>
    </source>
</evidence>
<keyword evidence="5" id="KW-1185">Reference proteome</keyword>
<dbReference type="Gene3D" id="3.40.309.10">
    <property type="entry name" value="Aldehyde Dehydrogenase, Chain A, domain 2"/>
    <property type="match status" value="1"/>
</dbReference>
<dbReference type="Gene3D" id="3.40.605.10">
    <property type="entry name" value="Aldehyde Dehydrogenase, Chain A, domain 1"/>
    <property type="match status" value="1"/>
</dbReference>
<evidence type="ECO:0000313" key="4">
    <source>
        <dbReference type="EMBL" id="MBF9069674.1"/>
    </source>
</evidence>